<evidence type="ECO:0000313" key="6">
    <source>
        <dbReference type="EMBL" id="RHB74122.1"/>
    </source>
</evidence>
<dbReference type="Proteomes" id="UP000286114">
    <property type="component" value="Unassembled WGS sequence"/>
</dbReference>
<evidence type="ECO:0000313" key="9">
    <source>
        <dbReference type="Proteomes" id="UP000286114"/>
    </source>
</evidence>
<sequence length="69" mass="7959">MDYPYLEHECTVHRGWPYTRFRGLQILYLQGICKGYLQAHNTLVYSEASTKSLQMADKMRKKTLCSGAG</sequence>
<reference evidence="4" key="2">
    <citation type="journal article" date="2018" name="BMC Genomics">
        <title>Whole genome sequencing and function prediction of 133 gut anaerobes isolated from chicken caecum in pure cultures.</title>
        <authorList>
            <person name="Medvecky M."/>
            <person name="Cejkova D."/>
            <person name="Polansky O."/>
            <person name="Karasova D."/>
            <person name="Kubasova T."/>
            <person name="Cizek A."/>
            <person name="Rychlik I."/>
        </authorList>
    </citation>
    <scope>NUCLEOTIDE SEQUENCE</scope>
    <source>
        <strain evidence="4">An67</strain>
    </source>
</reference>
<dbReference type="RefSeq" id="WP_055288295.1">
    <property type="nucleotide sequence ID" value="NZ_CAXSUA010000009.1"/>
</dbReference>
<evidence type="ECO:0000313" key="12">
    <source>
        <dbReference type="Proteomes" id="UP000441711"/>
    </source>
</evidence>
<dbReference type="EMBL" id="QSHA01000005">
    <property type="protein sequence ID" value="RHB74122.1"/>
    <property type="molecule type" value="Genomic_DNA"/>
</dbReference>
<dbReference type="Proteomes" id="UP000438773">
    <property type="component" value="Unassembled WGS sequence"/>
</dbReference>
<evidence type="ECO:0000313" key="8">
    <source>
        <dbReference type="Proteomes" id="UP000283684"/>
    </source>
</evidence>
<comment type="caution">
    <text evidence="4">The sequence shown here is derived from an EMBL/GenBank/DDBJ whole genome shotgun (WGS) entry which is preliminary data.</text>
</comment>
<evidence type="ECO:0000313" key="2">
    <source>
        <dbReference type="EMBL" id="KAB4119191.1"/>
    </source>
</evidence>
<evidence type="ECO:0000313" key="4">
    <source>
        <dbReference type="EMBL" id="OUN56412.1"/>
    </source>
</evidence>
<gene>
    <name evidence="4" type="ORF">B5G17_05725</name>
    <name evidence="6" type="ORF">DW873_08695</name>
    <name evidence="5" type="ORF">DW988_05250</name>
    <name evidence="1" type="ORF">GAQ70_15125</name>
    <name evidence="2" type="ORF">GAQ72_01620</name>
    <name evidence="3" type="ORF">GAQ75_15830</name>
</gene>
<dbReference type="EMBL" id="WCUP01000010">
    <property type="protein sequence ID" value="KAB4108405.1"/>
    <property type="molecule type" value="Genomic_DNA"/>
</dbReference>
<reference evidence="10 11" key="4">
    <citation type="journal article" date="2019" name="Nat. Med.">
        <title>A library of human gut bacterial isolates paired with longitudinal multiomics data enables mechanistic microbiome research.</title>
        <authorList>
            <person name="Poyet M."/>
            <person name="Groussin M."/>
            <person name="Gibbons S.M."/>
            <person name="Avila-Pacheco J."/>
            <person name="Jiang X."/>
            <person name="Kearney S.M."/>
            <person name="Perrotta A.R."/>
            <person name="Berdy B."/>
            <person name="Zhao S."/>
            <person name="Lieberman T.D."/>
            <person name="Swanson P.K."/>
            <person name="Smith M."/>
            <person name="Roesemann S."/>
            <person name="Alexander J.E."/>
            <person name="Rich S.A."/>
            <person name="Livny J."/>
            <person name="Vlamakis H."/>
            <person name="Clish C."/>
            <person name="Bullock K."/>
            <person name="Deik A."/>
            <person name="Scott J."/>
            <person name="Pierce K.A."/>
            <person name="Xavier R.J."/>
            <person name="Alm E.J."/>
        </authorList>
    </citation>
    <scope>NUCLEOTIDE SEQUENCE [LARGE SCALE GENOMIC DNA]</scope>
    <source>
        <strain evidence="1 12">BIOML-A36</strain>
        <strain evidence="3 11">BIOML-A37</strain>
        <strain evidence="2 10">BIOML-A38</strain>
    </source>
</reference>
<evidence type="ECO:0000313" key="7">
    <source>
        <dbReference type="Proteomes" id="UP000196329"/>
    </source>
</evidence>
<dbReference type="EMBL" id="WCUR01000003">
    <property type="protein sequence ID" value="KAB4119191.1"/>
    <property type="molecule type" value="Genomic_DNA"/>
</dbReference>
<proteinExistence type="predicted"/>
<evidence type="ECO:0000313" key="10">
    <source>
        <dbReference type="Proteomes" id="UP000434462"/>
    </source>
</evidence>
<name>A0A1Y3V5N6_BACUN</name>
<dbReference type="EMBL" id="WCUQ01000009">
    <property type="protein sequence ID" value="KAB4122831.1"/>
    <property type="molecule type" value="Genomic_DNA"/>
</dbReference>
<evidence type="ECO:0000313" key="3">
    <source>
        <dbReference type="EMBL" id="KAB4122831.1"/>
    </source>
</evidence>
<dbReference type="EMBL" id="QSEE01000003">
    <property type="protein sequence ID" value="RGZ50553.1"/>
    <property type="molecule type" value="Genomic_DNA"/>
</dbReference>
<evidence type="ECO:0000313" key="1">
    <source>
        <dbReference type="EMBL" id="KAB4108405.1"/>
    </source>
</evidence>
<reference evidence="7" key="1">
    <citation type="submission" date="2017-04" db="EMBL/GenBank/DDBJ databases">
        <title>Function of individual gut microbiota members based on whole genome sequencing of pure cultures obtained from chicken caecum.</title>
        <authorList>
            <person name="Medvecky M."/>
            <person name="Cejkova D."/>
            <person name="Polansky O."/>
            <person name="Karasova D."/>
            <person name="Kubasova T."/>
            <person name="Cizek A."/>
            <person name="Rychlik I."/>
        </authorList>
    </citation>
    <scope>NUCLEOTIDE SEQUENCE [LARGE SCALE GENOMIC DNA]</scope>
    <source>
        <strain evidence="7">An67</strain>
    </source>
</reference>
<accession>A0A1Y3V5N6</accession>
<dbReference type="Proteomes" id="UP000441711">
    <property type="component" value="Unassembled WGS sequence"/>
</dbReference>
<dbReference type="EMBL" id="NFHS01000002">
    <property type="protein sequence ID" value="OUN56412.1"/>
    <property type="molecule type" value="Genomic_DNA"/>
</dbReference>
<organism evidence="4 7">
    <name type="scientific">Bacteroides uniformis</name>
    <dbReference type="NCBI Taxonomy" id="820"/>
    <lineage>
        <taxon>Bacteria</taxon>
        <taxon>Pseudomonadati</taxon>
        <taxon>Bacteroidota</taxon>
        <taxon>Bacteroidia</taxon>
        <taxon>Bacteroidales</taxon>
        <taxon>Bacteroidaceae</taxon>
        <taxon>Bacteroides</taxon>
    </lineage>
</organism>
<dbReference type="Proteomes" id="UP000283684">
    <property type="component" value="Unassembled WGS sequence"/>
</dbReference>
<evidence type="ECO:0000313" key="11">
    <source>
        <dbReference type="Proteomes" id="UP000438773"/>
    </source>
</evidence>
<evidence type="ECO:0000313" key="5">
    <source>
        <dbReference type="EMBL" id="RGZ50553.1"/>
    </source>
</evidence>
<reference evidence="8 9" key="3">
    <citation type="submission" date="2018-08" db="EMBL/GenBank/DDBJ databases">
        <title>A genome reference for cultivated species of the human gut microbiota.</title>
        <authorList>
            <person name="Zou Y."/>
            <person name="Xue W."/>
            <person name="Luo G."/>
        </authorList>
    </citation>
    <scope>NUCLEOTIDE SEQUENCE [LARGE SCALE GENOMIC DNA]</scope>
    <source>
        <strain evidence="6 9">AM39-1</strain>
        <strain evidence="5 8">AM50-4</strain>
    </source>
</reference>
<dbReference type="Proteomes" id="UP000434462">
    <property type="component" value="Unassembled WGS sequence"/>
</dbReference>
<protein>
    <submittedName>
        <fullName evidence="4">Uncharacterized protein</fullName>
    </submittedName>
</protein>
<dbReference type="Proteomes" id="UP000196329">
    <property type="component" value="Unassembled WGS sequence"/>
</dbReference>
<dbReference type="AlphaFoldDB" id="A0A1Y3V5N6"/>